<evidence type="ECO:0000313" key="13">
    <source>
        <dbReference type="Proteomes" id="UP000436088"/>
    </source>
</evidence>
<keyword evidence="7 9" id="KW-0665">Pyrimidine biosynthesis</keyword>
<comment type="caution">
    <text evidence="12">The sequence shown here is derived from an EMBL/GenBank/DDBJ whole genome shotgun (WGS) entry which is preliminary data.</text>
</comment>
<evidence type="ECO:0000259" key="11">
    <source>
        <dbReference type="Pfam" id="PF06418"/>
    </source>
</evidence>
<gene>
    <name evidence="12" type="ORF">F3Y22_tig00111954pilonHSYRG00116</name>
</gene>
<evidence type="ECO:0000256" key="6">
    <source>
        <dbReference type="ARBA" id="ARBA00022962"/>
    </source>
</evidence>
<feature type="domain" description="Glutamine amidotransferase" evidence="10">
    <location>
        <begin position="125"/>
        <end position="182"/>
    </location>
</feature>
<dbReference type="SUPFAM" id="SSF52540">
    <property type="entry name" value="P-loop containing nucleoside triphosphate hydrolases"/>
    <property type="match status" value="1"/>
</dbReference>
<keyword evidence="5 9" id="KW-0067">ATP-binding</keyword>
<evidence type="ECO:0000256" key="7">
    <source>
        <dbReference type="ARBA" id="ARBA00022975"/>
    </source>
</evidence>
<dbReference type="EC" id="6.3.4.2" evidence="9"/>
<dbReference type="PROSITE" id="PS51273">
    <property type="entry name" value="GATASE_TYPE_1"/>
    <property type="match status" value="1"/>
</dbReference>
<keyword evidence="13" id="KW-1185">Reference proteome</keyword>
<comment type="similarity">
    <text evidence="2 9">Belongs to the CTP synthase family.</text>
</comment>
<comment type="catalytic activity">
    <reaction evidence="8 9">
        <text>UTP + L-glutamine + ATP + H2O = CTP + L-glutamate + ADP + phosphate + 2 H(+)</text>
        <dbReference type="Rhea" id="RHEA:26426"/>
        <dbReference type="ChEBI" id="CHEBI:15377"/>
        <dbReference type="ChEBI" id="CHEBI:15378"/>
        <dbReference type="ChEBI" id="CHEBI:29985"/>
        <dbReference type="ChEBI" id="CHEBI:30616"/>
        <dbReference type="ChEBI" id="CHEBI:37563"/>
        <dbReference type="ChEBI" id="CHEBI:43474"/>
        <dbReference type="ChEBI" id="CHEBI:46398"/>
        <dbReference type="ChEBI" id="CHEBI:58359"/>
        <dbReference type="ChEBI" id="CHEBI:456216"/>
        <dbReference type="EC" id="6.3.4.2"/>
    </reaction>
</comment>
<keyword evidence="3 9" id="KW-0436">Ligase</keyword>
<sequence>MKYVLVTGGVVSGQGKGVTASSIGLLLKSCGFRVTSIKIDPGDIESMPFIEALGLLSYRVGPGNFCLVHVSLVHVLNVVGEQWIARTKVYDMLHELVVIYTHVKIAMVGKYIGLKDSYLSVLKDPETYKATWNRLKGADGILVPGGFGDRGVQGKIHAAKYARENKVPFLSICLGMQIAVIERPAAASANDSQAIWSNQLLPTTPKPYGPTSYCRCYCRRLLSHMVQPATADGQPPHVDAAATATPN</sequence>
<evidence type="ECO:0000259" key="10">
    <source>
        <dbReference type="Pfam" id="PF00117"/>
    </source>
</evidence>
<dbReference type="Proteomes" id="UP000436088">
    <property type="component" value="Unassembled WGS sequence"/>
</dbReference>
<dbReference type="InterPro" id="IPR017926">
    <property type="entry name" value="GATASE"/>
</dbReference>
<dbReference type="EMBL" id="VEPZ02001470">
    <property type="protein sequence ID" value="KAE8671418.1"/>
    <property type="molecule type" value="Genomic_DNA"/>
</dbReference>
<comment type="function">
    <text evidence="9">Catalyzes the ATP-dependent amination of UTP to CTP with either L-glutamine or ammonia as the source of nitrogen.</text>
</comment>
<dbReference type="AlphaFoldDB" id="A0A6A2X8R3"/>
<dbReference type="GO" id="GO:0042802">
    <property type="term" value="F:identical protein binding"/>
    <property type="evidence" value="ECO:0007669"/>
    <property type="project" value="TreeGrafter"/>
</dbReference>
<organism evidence="12 13">
    <name type="scientific">Hibiscus syriacus</name>
    <name type="common">Rose of Sharon</name>
    <dbReference type="NCBI Taxonomy" id="106335"/>
    <lineage>
        <taxon>Eukaryota</taxon>
        <taxon>Viridiplantae</taxon>
        <taxon>Streptophyta</taxon>
        <taxon>Embryophyta</taxon>
        <taxon>Tracheophyta</taxon>
        <taxon>Spermatophyta</taxon>
        <taxon>Magnoliopsida</taxon>
        <taxon>eudicotyledons</taxon>
        <taxon>Gunneridae</taxon>
        <taxon>Pentapetalae</taxon>
        <taxon>rosids</taxon>
        <taxon>malvids</taxon>
        <taxon>Malvales</taxon>
        <taxon>Malvaceae</taxon>
        <taxon>Malvoideae</taxon>
        <taxon>Hibiscus</taxon>
    </lineage>
</organism>
<evidence type="ECO:0000256" key="1">
    <source>
        <dbReference type="ARBA" id="ARBA00005171"/>
    </source>
</evidence>
<evidence type="ECO:0000256" key="3">
    <source>
        <dbReference type="ARBA" id="ARBA00022598"/>
    </source>
</evidence>
<dbReference type="GO" id="GO:0044210">
    <property type="term" value="P:'de novo' CTP biosynthetic process"/>
    <property type="evidence" value="ECO:0007669"/>
    <property type="project" value="UniProtKB-UniRule"/>
</dbReference>
<name>A0A6A2X8R3_HIBSY</name>
<dbReference type="GO" id="GO:0003883">
    <property type="term" value="F:CTP synthase activity"/>
    <property type="evidence" value="ECO:0007669"/>
    <property type="project" value="UniProtKB-UniRule"/>
</dbReference>
<dbReference type="GO" id="GO:0019856">
    <property type="term" value="P:pyrimidine nucleobase biosynthetic process"/>
    <property type="evidence" value="ECO:0007669"/>
    <property type="project" value="TreeGrafter"/>
</dbReference>
<dbReference type="InterPro" id="IPR004468">
    <property type="entry name" value="CTP_synthase"/>
</dbReference>
<dbReference type="GO" id="GO:0005524">
    <property type="term" value="F:ATP binding"/>
    <property type="evidence" value="ECO:0007669"/>
    <property type="project" value="UniProtKB-KW"/>
</dbReference>
<dbReference type="UniPathway" id="UPA00159">
    <property type="reaction ID" value="UER00277"/>
</dbReference>
<dbReference type="Gene3D" id="3.40.50.300">
    <property type="entry name" value="P-loop containing nucleotide triphosphate hydrolases"/>
    <property type="match status" value="2"/>
</dbReference>
<evidence type="ECO:0000256" key="5">
    <source>
        <dbReference type="ARBA" id="ARBA00022840"/>
    </source>
</evidence>
<dbReference type="Gene3D" id="3.40.50.880">
    <property type="match status" value="1"/>
</dbReference>
<keyword evidence="4 9" id="KW-0547">Nucleotide-binding</keyword>
<dbReference type="InterPro" id="IPR017456">
    <property type="entry name" value="CTP_synthase_N"/>
</dbReference>
<dbReference type="Pfam" id="PF06418">
    <property type="entry name" value="CTP_synth_N"/>
    <property type="match status" value="1"/>
</dbReference>
<dbReference type="InterPro" id="IPR029062">
    <property type="entry name" value="Class_I_gatase-like"/>
</dbReference>
<feature type="domain" description="CTP synthase N-terminal" evidence="11">
    <location>
        <begin position="2"/>
        <end position="41"/>
    </location>
</feature>
<dbReference type="PANTHER" id="PTHR11550">
    <property type="entry name" value="CTP SYNTHASE"/>
    <property type="match status" value="1"/>
</dbReference>
<dbReference type="SUPFAM" id="SSF52317">
    <property type="entry name" value="Class I glutamine amidotransferase-like"/>
    <property type="match status" value="1"/>
</dbReference>
<proteinExistence type="inferred from homology"/>
<protein>
    <recommendedName>
        <fullName evidence="9">CTP synthase</fullName>
        <ecNumber evidence="9">6.3.4.2</ecNumber>
    </recommendedName>
    <alternativeName>
        <fullName evidence="9">UTP--ammonia ligase</fullName>
    </alternativeName>
</protein>
<dbReference type="PANTHER" id="PTHR11550:SF0">
    <property type="entry name" value="CTP SYNTHASE-RELATED"/>
    <property type="match status" value="1"/>
</dbReference>
<comment type="pathway">
    <text evidence="1 9">Pyrimidine metabolism; CTP biosynthesis via de novo pathway; CTP from UDP: step 2/2.</text>
</comment>
<evidence type="ECO:0000256" key="8">
    <source>
        <dbReference type="ARBA" id="ARBA00047781"/>
    </source>
</evidence>
<evidence type="ECO:0000256" key="9">
    <source>
        <dbReference type="RuleBase" id="RU810713"/>
    </source>
</evidence>
<dbReference type="Pfam" id="PF00117">
    <property type="entry name" value="GATase"/>
    <property type="match status" value="1"/>
</dbReference>
<reference evidence="12" key="1">
    <citation type="submission" date="2019-09" db="EMBL/GenBank/DDBJ databases">
        <title>Draft genome information of white flower Hibiscus syriacus.</title>
        <authorList>
            <person name="Kim Y.-M."/>
        </authorList>
    </citation>
    <scope>NUCLEOTIDE SEQUENCE [LARGE SCALE GENOMIC DNA]</scope>
    <source>
        <strain evidence="12">YM2019G1</strain>
    </source>
</reference>
<evidence type="ECO:0000313" key="12">
    <source>
        <dbReference type="EMBL" id="KAE8671418.1"/>
    </source>
</evidence>
<dbReference type="InterPro" id="IPR027417">
    <property type="entry name" value="P-loop_NTPase"/>
</dbReference>
<evidence type="ECO:0000256" key="2">
    <source>
        <dbReference type="ARBA" id="ARBA00007533"/>
    </source>
</evidence>
<keyword evidence="6 9" id="KW-0315">Glutamine amidotransferase</keyword>
<evidence type="ECO:0000256" key="4">
    <source>
        <dbReference type="ARBA" id="ARBA00022741"/>
    </source>
</evidence>
<accession>A0A6A2X8R3</accession>